<organism evidence="3 4">
    <name type="scientific">Phytophthora infestans (strain T30-4)</name>
    <name type="common">Potato late blight agent</name>
    <dbReference type="NCBI Taxonomy" id="403677"/>
    <lineage>
        <taxon>Eukaryota</taxon>
        <taxon>Sar</taxon>
        <taxon>Stramenopiles</taxon>
        <taxon>Oomycota</taxon>
        <taxon>Peronosporomycetes</taxon>
        <taxon>Peronosporales</taxon>
        <taxon>Peronosporaceae</taxon>
        <taxon>Phytophthora</taxon>
    </lineage>
</organism>
<evidence type="ECO:0000313" key="4">
    <source>
        <dbReference type="Proteomes" id="UP000006643"/>
    </source>
</evidence>
<dbReference type="InParanoid" id="D0MUZ2"/>
<keyword evidence="2" id="KW-0472">Membrane</keyword>
<evidence type="ECO:0000256" key="2">
    <source>
        <dbReference type="SAM" id="Phobius"/>
    </source>
</evidence>
<evidence type="ECO:0000256" key="1">
    <source>
        <dbReference type="SAM" id="MobiDB-lite"/>
    </source>
</evidence>
<evidence type="ECO:0000313" key="3">
    <source>
        <dbReference type="EMBL" id="EEY60988.1"/>
    </source>
</evidence>
<dbReference type="OrthoDB" id="167603at2759"/>
<feature type="compositionally biased region" description="Basic and acidic residues" evidence="1">
    <location>
        <begin position="532"/>
        <end position="547"/>
    </location>
</feature>
<dbReference type="eggNOG" id="ENOG502S1HN">
    <property type="taxonomic scope" value="Eukaryota"/>
</dbReference>
<dbReference type="GeneID" id="9477602"/>
<name>D0MUZ2_PHYIT</name>
<accession>D0MUZ2</accession>
<keyword evidence="4" id="KW-1185">Reference proteome</keyword>
<dbReference type="RefSeq" id="XP_002907905.1">
    <property type="nucleotide sequence ID" value="XM_002907859.1"/>
</dbReference>
<dbReference type="Proteomes" id="UP000006643">
    <property type="component" value="Unassembled WGS sequence"/>
</dbReference>
<proteinExistence type="predicted"/>
<keyword evidence="2" id="KW-0812">Transmembrane</keyword>
<feature type="region of interest" description="Disordered" evidence="1">
    <location>
        <begin position="359"/>
        <end position="547"/>
    </location>
</feature>
<feature type="region of interest" description="Disordered" evidence="1">
    <location>
        <begin position="284"/>
        <end position="310"/>
    </location>
</feature>
<protein>
    <submittedName>
        <fullName evidence="3">Uncharacterized protein</fullName>
    </submittedName>
</protein>
<feature type="compositionally biased region" description="Low complexity" evidence="1">
    <location>
        <begin position="19"/>
        <end position="28"/>
    </location>
</feature>
<feature type="region of interest" description="Disordered" evidence="1">
    <location>
        <begin position="1"/>
        <end position="58"/>
    </location>
</feature>
<feature type="compositionally biased region" description="Basic and acidic residues" evidence="1">
    <location>
        <begin position="417"/>
        <end position="426"/>
    </location>
</feature>
<dbReference type="HOGENOM" id="CLU_018225_0_0_1"/>
<feature type="compositionally biased region" description="Basic residues" evidence="1">
    <location>
        <begin position="461"/>
        <end position="471"/>
    </location>
</feature>
<feature type="compositionally biased region" description="Low complexity" evidence="1">
    <location>
        <begin position="445"/>
        <end position="460"/>
    </location>
</feature>
<dbReference type="OMA" id="IADKHHH"/>
<feature type="compositionally biased region" description="Low complexity" evidence="1">
    <location>
        <begin position="472"/>
        <end position="481"/>
    </location>
</feature>
<feature type="compositionally biased region" description="Acidic residues" evidence="1">
    <location>
        <begin position="288"/>
        <end position="297"/>
    </location>
</feature>
<reference evidence="4" key="1">
    <citation type="journal article" date="2009" name="Nature">
        <title>Genome sequence and analysis of the Irish potato famine pathogen Phytophthora infestans.</title>
        <authorList>
            <consortium name="The Broad Institute Genome Sequencing Platform"/>
            <person name="Haas B.J."/>
            <person name="Kamoun S."/>
            <person name="Zody M.C."/>
            <person name="Jiang R.H."/>
            <person name="Handsaker R.E."/>
            <person name="Cano L.M."/>
            <person name="Grabherr M."/>
            <person name="Kodira C.D."/>
            <person name="Raffaele S."/>
            <person name="Torto-Alalibo T."/>
            <person name="Bozkurt T.O."/>
            <person name="Ah-Fong A.M."/>
            <person name="Alvarado L."/>
            <person name="Anderson V.L."/>
            <person name="Armstrong M.R."/>
            <person name="Avrova A."/>
            <person name="Baxter L."/>
            <person name="Beynon J."/>
            <person name="Boevink P.C."/>
            <person name="Bollmann S.R."/>
            <person name="Bos J.I."/>
            <person name="Bulone V."/>
            <person name="Cai G."/>
            <person name="Cakir C."/>
            <person name="Carrington J.C."/>
            <person name="Chawner M."/>
            <person name="Conti L."/>
            <person name="Costanzo S."/>
            <person name="Ewan R."/>
            <person name="Fahlgren N."/>
            <person name="Fischbach M.A."/>
            <person name="Fugelstad J."/>
            <person name="Gilroy E.M."/>
            <person name="Gnerre S."/>
            <person name="Green P.J."/>
            <person name="Grenville-Briggs L.J."/>
            <person name="Griffith J."/>
            <person name="Grunwald N.J."/>
            <person name="Horn K."/>
            <person name="Horner N.R."/>
            <person name="Hu C.H."/>
            <person name="Huitema E."/>
            <person name="Jeong D.H."/>
            <person name="Jones A.M."/>
            <person name="Jones J.D."/>
            <person name="Jones R.W."/>
            <person name="Karlsson E.K."/>
            <person name="Kunjeti S.G."/>
            <person name="Lamour K."/>
            <person name="Liu Z."/>
            <person name="Ma L."/>
            <person name="Maclean D."/>
            <person name="Chibucos M.C."/>
            <person name="McDonald H."/>
            <person name="McWalters J."/>
            <person name="Meijer H.J."/>
            <person name="Morgan W."/>
            <person name="Morris P.F."/>
            <person name="Munro C.A."/>
            <person name="O'Neill K."/>
            <person name="Ospina-Giraldo M."/>
            <person name="Pinzon A."/>
            <person name="Pritchard L."/>
            <person name="Ramsahoye B."/>
            <person name="Ren Q."/>
            <person name="Restrepo S."/>
            <person name="Roy S."/>
            <person name="Sadanandom A."/>
            <person name="Savidor A."/>
            <person name="Schornack S."/>
            <person name="Schwartz D.C."/>
            <person name="Schumann U.D."/>
            <person name="Schwessinger B."/>
            <person name="Seyer L."/>
            <person name="Sharpe T."/>
            <person name="Silvar C."/>
            <person name="Song J."/>
            <person name="Studholme D.J."/>
            <person name="Sykes S."/>
            <person name="Thines M."/>
            <person name="van de Vondervoort P.J."/>
            <person name="Phuntumart V."/>
            <person name="Wawra S."/>
            <person name="Weide R."/>
            <person name="Win J."/>
            <person name="Young C."/>
            <person name="Zhou S."/>
            <person name="Fry W."/>
            <person name="Meyers B.C."/>
            <person name="van West P."/>
            <person name="Ristaino J."/>
            <person name="Govers F."/>
            <person name="Birch P.R."/>
            <person name="Whisson S.C."/>
            <person name="Judelson H.S."/>
            <person name="Nusbaum C."/>
        </authorList>
    </citation>
    <scope>NUCLEOTIDE SEQUENCE [LARGE SCALE GENOMIC DNA]</scope>
    <source>
        <strain evidence="4">T30-4</strain>
    </source>
</reference>
<dbReference type="VEuPathDB" id="FungiDB:PITG_01232"/>
<dbReference type="KEGG" id="pif:PITG_01232"/>
<feature type="compositionally biased region" description="Basic residues" evidence="1">
    <location>
        <begin position="510"/>
        <end position="531"/>
    </location>
</feature>
<keyword evidence="2" id="KW-1133">Transmembrane helix</keyword>
<feature type="compositionally biased region" description="Low complexity" evidence="1">
    <location>
        <begin position="495"/>
        <end position="509"/>
    </location>
</feature>
<gene>
    <name evidence="3" type="ORF">PITG_01232</name>
</gene>
<dbReference type="AlphaFoldDB" id="D0MUZ2"/>
<dbReference type="EMBL" id="DS028119">
    <property type="protein sequence ID" value="EEY60988.1"/>
    <property type="molecule type" value="Genomic_DNA"/>
</dbReference>
<sequence length="593" mass="65358">MAASSTSAGYGIRNYFRRPSQSPPSSGSVELQADLKEKSPELDPQLRPSERQKQQMQQMQRSAVLGSCAQAVGTVASVLFALINRCGHYDETARNSSVTRQAKILYVSLLESVQKERGEWQGFSSASNDNNVPEDIEVLSPQALLTSSIDSNSTADQLGILNELLEVSFRNLMGPLVPLALYTRQRKMLLRQSLAVPPALTTLVAIREILDLLEREVRHCLLRLFALWDLVALVSGEAQPLLKTIADKHHHVFSESSEFESMFILTKQELQIDARLGEDIRAKTWPPESEEAEEEDERFSSDGDVSSFSDENQMLHDDAAGIPWEQDPNLDSFALRSRTSSSVPSVLEEEDQVGDYVEAEGGDWSIPSPPRYPCHQEHRKTQRARSMASPPVSGGAGPLIPVPMIPSSSEGIPPPSKAEHATRSIERVPSGHRHSQRSLLSGPTSPTHSAISQASSSTRSASRKSKLRTKQRSSSSTNGSFRSKRQQHESHWQDTTSNESRSPPPSSRSTVRRGGSKRFRGIKTASTRRRQASADKTKQEHAHELLQDKEKVKPSFLSTAASSLAIPVAAATLCVLATMATLAIYEMRRAPRN</sequence>
<feature type="transmembrane region" description="Helical" evidence="2">
    <location>
        <begin position="564"/>
        <end position="585"/>
    </location>
</feature>